<name>A0A1J4SA41_9BACT</name>
<evidence type="ECO:0008006" key="5">
    <source>
        <dbReference type="Google" id="ProtNLM"/>
    </source>
</evidence>
<gene>
    <name evidence="3" type="ORF">AUJ66_06700</name>
</gene>
<dbReference type="Proteomes" id="UP000182278">
    <property type="component" value="Unassembled WGS sequence"/>
</dbReference>
<dbReference type="EMBL" id="MNUO01000104">
    <property type="protein sequence ID" value="OIN96305.1"/>
    <property type="molecule type" value="Genomic_DNA"/>
</dbReference>
<comment type="caution">
    <text evidence="3">The sequence shown here is derived from an EMBL/GenBank/DDBJ whole genome shotgun (WGS) entry which is preliminary data.</text>
</comment>
<dbReference type="InterPro" id="IPR025420">
    <property type="entry name" value="DUF4143"/>
</dbReference>
<dbReference type="Pfam" id="PF13635">
    <property type="entry name" value="DUF4143"/>
    <property type="match status" value="1"/>
</dbReference>
<proteinExistence type="predicted"/>
<reference evidence="3 4" key="1">
    <citation type="journal article" date="2016" name="Environ. Microbiol.">
        <title>Genomic resolution of a cold subsurface aquifer community provides metabolic insights for novel microbes adapted to high CO concentrations.</title>
        <authorList>
            <person name="Probst A.J."/>
            <person name="Castelle C.J."/>
            <person name="Singh A."/>
            <person name="Brown C.T."/>
            <person name="Anantharaman K."/>
            <person name="Sharon I."/>
            <person name="Hug L.A."/>
            <person name="Burstein D."/>
            <person name="Emerson J.B."/>
            <person name="Thomas B.C."/>
            <person name="Banfield J.F."/>
        </authorList>
    </citation>
    <scope>NUCLEOTIDE SEQUENCE [LARGE SCALE GENOMIC DNA]</scope>
    <source>
        <strain evidence="3">CG1_02_38_46</strain>
    </source>
</reference>
<dbReference type="InterPro" id="IPR041682">
    <property type="entry name" value="AAA_14"/>
</dbReference>
<dbReference type="Pfam" id="PF13173">
    <property type="entry name" value="AAA_14"/>
    <property type="match status" value="1"/>
</dbReference>
<evidence type="ECO:0000313" key="3">
    <source>
        <dbReference type="EMBL" id="OIN96305.1"/>
    </source>
</evidence>
<dbReference type="PANTHER" id="PTHR33295:SF18">
    <property type="entry name" value="AAA+ ATPASE DOMAIN-CONTAINING PROTEIN"/>
    <property type="match status" value="1"/>
</dbReference>
<organism evidence="3 4">
    <name type="scientific">Candidatus Desantisbacteria bacterium CG1_02_38_46</name>
    <dbReference type="NCBI Taxonomy" id="1817893"/>
    <lineage>
        <taxon>Bacteria</taxon>
        <taxon>Candidatus Desantisiibacteriota</taxon>
    </lineage>
</organism>
<dbReference type="SUPFAM" id="SSF52540">
    <property type="entry name" value="P-loop containing nucleoside triphosphate hydrolases"/>
    <property type="match status" value="1"/>
</dbReference>
<evidence type="ECO:0000259" key="1">
    <source>
        <dbReference type="Pfam" id="PF13173"/>
    </source>
</evidence>
<dbReference type="PANTHER" id="PTHR33295">
    <property type="entry name" value="ATPASE"/>
    <property type="match status" value="1"/>
</dbReference>
<dbReference type="AlphaFoldDB" id="A0A1J4SA41"/>
<dbReference type="STRING" id="1817893.AUJ66_06700"/>
<protein>
    <recommendedName>
        <fullName evidence="5">AAA+ ATPase domain-containing protein</fullName>
    </recommendedName>
</protein>
<evidence type="ECO:0000259" key="2">
    <source>
        <dbReference type="Pfam" id="PF13635"/>
    </source>
</evidence>
<feature type="domain" description="AAA" evidence="1">
    <location>
        <begin position="48"/>
        <end position="186"/>
    </location>
</feature>
<dbReference type="Gene3D" id="3.40.50.300">
    <property type="entry name" value="P-loop containing nucleotide triphosphate hydrolases"/>
    <property type="match status" value="1"/>
</dbReference>
<dbReference type="InterPro" id="IPR027417">
    <property type="entry name" value="P-loop_NTPase"/>
</dbReference>
<evidence type="ECO:0000313" key="4">
    <source>
        <dbReference type="Proteomes" id="UP000182278"/>
    </source>
</evidence>
<sequence>MEQWELIEQNPWWENPEKINEDSKIKEFSHSRLQWFPRIFNEFDFSSFKIYTIRGMRQVGKTTLLKLLIRKLLHENYPSKSIFYYSLDFTHSYKEITEIYRKFKLYAEGNGIKKTFVFLDEITSVLNWQRAIKHLVDIGLAQNSVFILTGSSAIDIKKGSERMPGRRGGGMELDKVLLPLSFREYMENKISLPENFKILLNLEDFLALSEQSLTTYLMHYPQIQNLFEEYVQVGGLPMAVNELWQKGSISKETYDIFLSVIISDIEKWRLKRTILKQVMKRVYEIFGSRWSWQGLAKGIDVGSFHTVTQYVETLADSYILSILYFFDPSRRKILPKKEKKIYFLDPLIFRLFASSYGISPASYGEPIVFSKLIEGVVFSHLLRISGENLSEGLSYLENLHYWYSKRGSEIDFVIQREKSLLPVEVKYQEKISPSDYITLSRVFGKGLVLTKKECFKREEIIGIPVSLFLALSR</sequence>
<feature type="domain" description="DUF4143" evidence="2">
    <location>
        <begin position="271"/>
        <end position="427"/>
    </location>
</feature>
<accession>A0A1J4SA41</accession>